<dbReference type="InterPro" id="IPR001155">
    <property type="entry name" value="OxRdtase_FMN_N"/>
</dbReference>
<dbReference type="GO" id="GO:0003959">
    <property type="term" value="F:NADPH dehydrogenase activity"/>
    <property type="evidence" value="ECO:0007669"/>
    <property type="project" value="InterPro"/>
</dbReference>
<evidence type="ECO:0000259" key="2">
    <source>
        <dbReference type="Pfam" id="PF01494"/>
    </source>
</evidence>
<dbReference type="SUPFAM" id="SSF51395">
    <property type="entry name" value="FMN-linked oxidoreductases"/>
    <property type="match status" value="1"/>
</dbReference>
<reference evidence="4" key="1">
    <citation type="submission" date="2017-11" db="EMBL/GenBank/DDBJ databases">
        <title>The draft genome sequence of Chromatocurvus sp. F02.</title>
        <authorList>
            <person name="Du Z.-J."/>
            <person name="Chang Y.-Q."/>
        </authorList>
    </citation>
    <scope>NUCLEOTIDE SEQUENCE [LARGE SCALE GENOMIC DNA]</scope>
    <source>
        <strain evidence="4">F02</strain>
    </source>
</reference>
<accession>A0A2N5Y1W2</accession>
<dbReference type="PANTHER" id="PTHR43303:SF3">
    <property type="entry name" value="BLR3436 PROTEIN"/>
    <property type="match status" value="1"/>
</dbReference>
<dbReference type="InterPro" id="IPR044152">
    <property type="entry name" value="YqjM-like"/>
</dbReference>
<dbReference type="Proteomes" id="UP000234845">
    <property type="component" value="Unassembled WGS sequence"/>
</dbReference>
<sequence>MKIVCLGAGPAGLYLAISMKLRDPSHEVAVYERNRPDDTFGWGVVFSDQTVDNLKHNDPVSAERIVKEFIHWDMIDCYVNGEVERSDGHGFIGLGRKRMLQMLHERCRELGVELHFEQEFSPEDVNTTFADADVIVAADGLNSKVRNSDLESFDCSIDVRSNKFVWLGTKQTFRDAFTFIFEETEHGWIWAHAYQFDQDTSTFIVECNPDVYEAFGFEHMSHEESAETCRRIFANYLDGHPLLTNSAHVRGSAWINFPHVLCRNWVKDDRIVLIGDAAHTAHFSIGSGTKLGLEDAIALANHLTSDANIPEALRAYQAEREIDALRLQNSARNAMIWFENVPRYARALDLKQFTYSMLTRSQRVSHENLRLRDKEWLESMEKHLTQRVLGDKVDTIIPPMFLPFKLRDMELINRVVVSPMSMYSAIDGLPDDWHLVHYGALAEGGAGLVYTEMTDISPEARITPGCAGIWNDEQEASWTRIVNFVHRHTQAKFALQLGHAGPKGATKEPWNWDPAILDEPLPEEEQWPLVSASAIPYDSYSPVPAEINREQMDTVKQQFVDATERAARAGFDMLELHAAHGYLISAFITPVLNNRQDEYGGSLENRLRYPLEVFRAMRAAWPQDKPMSVRISAHDWMDEQGNTEEDAVAIARAFSEAGADIIDVSSGQVSHAAKPLPGRMFQTPLADRIRNEGDMATMAVGNIYEVDHVNSIIAAGRADLVCLARPHLADPNWTLRAAAELGYRGPGVVEPRQNFMGFRQLHTNLQRAREAAAPL</sequence>
<feature type="domain" description="FAD-binding" evidence="2">
    <location>
        <begin position="4"/>
        <end position="321"/>
    </location>
</feature>
<dbReference type="Pfam" id="PF01494">
    <property type="entry name" value="FAD_binding_3"/>
    <property type="match status" value="1"/>
</dbReference>
<gene>
    <name evidence="3" type="ORF">CWI75_11525</name>
</gene>
<comment type="caution">
    <text evidence="3">The sequence shown here is derived from an EMBL/GenBank/DDBJ whole genome shotgun (WGS) entry which is preliminary data.</text>
</comment>
<dbReference type="CDD" id="cd02932">
    <property type="entry name" value="OYE_YqiM_FMN"/>
    <property type="match status" value="1"/>
</dbReference>
<organism evidence="3 4">
    <name type="scientific">Kineobactrum sediminis</name>
    <dbReference type="NCBI Taxonomy" id="1905677"/>
    <lineage>
        <taxon>Bacteria</taxon>
        <taxon>Pseudomonadati</taxon>
        <taxon>Pseudomonadota</taxon>
        <taxon>Gammaproteobacteria</taxon>
        <taxon>Cellvibrionales</taxon>
        <taxon>Halieaceae</taxon>
        <taxon>Kineobactrum</taxon>
    </lineage>
</organism>
<dbReference type="PANTHER" id="PTHR43303">
    <property type="entry name" value="NADPH DEHYDROGENASE C23G7.10C-RELATED"/>
    <property type="match status" value="1"/>
</dbReference>
<dbReference type="Pfam" id="PF00724">
    <property type="entry name" value="Oxidored_FMN"/>
    <property type="match status" value="1"/>
</dbReference>
<dbReference type="GO" id="GO:0071949">
    <property type="term" value="F:FAD binding"/>
    <property type="evidence" value="ECO:0007669"/>
    <property type="project" value="InterPro"/>
</dbReference>
<dbReference type="EMBL" id="PKLZ01000008">
    <property type="protein sequence ID" value="PLW82385.1"/>
    <property type="molecule type" value="Genomic_DNA"/>
</dbReference>
<protein>
    <submittedName>
        <fullName evidence="3">Bifunctional salicylyl-CoA 5-hydroxylase/oxidoreductase</fullName>
    </submittedName>
</protein>
<evidence type="ECO:0000313" key="4">
    <source>
        <dbReference type="Proteomes" id="UP000234845"/>
    </source>
</evidence>
<name>A0A2N5Y1W2_9GAMM</name>
<feature type="domain" description="NADH:flavin oxidoreductase/NADH oxidase N-terminal" evidence="1">
    <location>
        <begin position="400"/>
        <end position="740"/>
    </location>
</feature>
<dbReference type="Gene3D" id="3.30.9.20">
    <property type="match status" value="1"/>
</dbReference>
<dbReference type="OrthoDB" id="8523426at2"/>
<evidence type="ECO:0000313" key="3">
    <source>
        <dbReference type="EMBL" id="PLW82385.1"/>
    </source>
</evidence>
<dbReference type="AlphaFoldDB" id="A0A2N5Y1W2"/>
<dbReference type="RefSeq" id="WP_101521637.1">
    <property type="nucleotide sequence ID" value="NZ_PKLZ01000008.1"/>
</dbReference>
<dbReference type="InterPro" id="IPR002938">
    <property type="entry name" value="FAD-bd"/>
</dbReference>
<dbReference type="InterPro" id="IPR036188">
    <property type="entry name" value="FAD/NAD-bd_sf"/>
</dbReference>
<evidence type="ECO:0000259" key="1">
    <source>
        <dbReference type="Pfam" id="PF00724"/>
    </source>
</evidence>
<dbReference type="SUPFAM" id="SSF51905">
    <property type="entry name" value="FAD/NAD(P)-binding domain"/>
    <property type="match status" value="1"/>
</dbReference>
<dbReference type="InterPro" id="IPR013785">
    <property type="entry name" value="Aldolase_TIM"/>
</dbReference>
<dbReference type="GO" id="GO:0010181">
    <property type="term" value="F:FMN binding"/>
    <property type="evidence" value="ECO:0007669"/>
    <property type="project" value="InterPro"/>
</dbReference>
<keyword evidence="4" id="KW-1185">Reference proteome</keyword>
<dbReference type="PRINTS" id="PR00420">
    <property type="entry name" value="RNGMNOXGNASE"/>
</dbReference>
<proteinExistence type="predicted"/>
<dbReference type="Gene3D" id="3.20.20.70">
    <property type="entry name" value="Aldolase class I"/>
    <property type="match status" value="1"/>
</dbReference>
<dbReference type="NCBIfam" id="NF006101">
    <property type="entry name" value="PRK08255.1"/>
    <property type="match status" value="1"/>
</dbReference>
<dbReference type="GO" id="GO:0050661">
    <property type="term" value="F:NADP binding"/>
    <property type="evidence" value="ECO:0007669"/>
    <property type="project" value="InterPro"/>
</dbReference>
<dbReference type="Gene3D" id="3.50.50.60">
    <property type="entry name" value="FAD/NAD(P)-binding domain"/>
    <property type="match status" value="1"/>
</dbReference>